<dbReference type="InterPro" id="IPR031304">
    <property type="entry name" value="SLT_2"/>
</dbReference>
<dbReference type="Proteomes" id="UP001501706">
    <property type="component" value="Unassembled WGS sequence"/>
</dbReference>
<dbReference type="Pfam" id="PF13406">
    <property type="entry name" value="SLT_2"/>
    <property type="match status" value="1"/>
</dbReference>
<protein>
    <submittedName>
        <fullName evidence="2">Lytic murein transglycosylase B</fullName>
    </submittedName>
</protein>
<evidence type="ECO:0000313" key="3">
    <source>
        <dbReference type="Proteomes" id="UP001501706"/>
    </source>
</evidence>
<accession>A0ABN1BL95</accession>
<name>A0ABN1BL95_9BURK</name>
<dbReference type="Gene3D" id="1.10.8.350">
    <property type="entry name" value="Bacterial muramidase"/>
    <property type="match status" value="1"/>
</dbReference>
<keyword evidence="3" id="KW-1185">Reference proteome</keyword>
<gene>
    <name evidence="2" type="primary">mltB</name>
    <name evidence="2" type="ORF">GCM10009097_16180</name>
</gene>
<evidence type="ECO:0000313" key="2">
    <source>
        <dbReference type="EMBL" id="GAA0500396.1"/>
    </source>
</evidence>
<comment type="caution">
    <text evidence="2">The sequence shown here is derived from an EMBL/GenBank/DDBJ whole genome shotgun (WGS) entry which is preliminary data.</text>
</comment>
<dbReference type="Gene3D" id="1.10.530.10">
    <property type="match status" value="1"/>
</dbReference>
<dbReference type="PANTHER" id="PTHR30163">
    <property type="entry name" value="MEMBRANE-BOUND LYTIC MUREIN TRANSGLYCOSYLASE B"/>
    <property type="match status" value="1"/>
</dbReference>
<dbReference type="EMBL" id="BAAAEN010000004">
    <property type="protein sequence ID" value="GAA0500396.1"/>
    <property type="molecule type" value="Genomic_DNA"/>
</dbReference>
<feature type="domain" description="Transglycosylase SLT" evidence="1">
    <location>
        <begin position="41"/>
        <end position="340"/>
    </location>
</feature>
<dbReference type="SUPFAM" id="SSF53955">
    <property type="entry name" value="Lysozyme-like"/>
    <property type="match status" value="1"/>
</dbReference>
<proteinExistence type="predicted"/>
<dbReference type="InterPro" id="IPR011757">
    <property type="entry name" value="Lytic_transglycosylase_MltB"/>
</dbReference>
<reference evidence="2 3" key="1">
    <citation type="journal article" date="2019" name="Int. J. Syst. Evol. Microbiol.">
        <title>The Global Catalogue of Microorganisms (GCM) 10K type strain sequencing project: providing services to taxonomists for standard genome sequencing and annotation.</title>
        <authorList>
            <consortium name="The Broad Institute Genomics Platform"/>
            <consortium name="The Broad Institute Genome Sequencing Center for Infectious Disease"/>
            <person name="Wu L."/>
            <person name="Ma J."/>
        </authorList>
    </citation>
    <scope>NUCLEOTIDE SEQUENCE [LARGE SCALE GENOMIC DNA]</scope>
    <source>
        <strain evidence="2 3">JCM 14330</strain>
    </source>
</reference>
<dbReference type="InterPro" id="IPR023346">
    <property type="entry name" value="Lysozyme-like_dom_sf"/>
</dbReference>
<dbReference type="InterPro" id="IPR043426">
    <property type="entry name" value="MltB-like"/>
</dbReference>
<dbReference type="NCBIfam" id="TIGR02282">
    <property type="entry name" value="MltB"/>
    <property type="match status" value="1"/>
</dbReference>
<organism evidence="2 3">
    <name type="scientific">Pigmentiphaga daeguensis</name>
    <dbReference type="NCBI Taxonomy" id="414049"/>
    <lineage>
        <taxon>Bacteria</taxon>
        <taxon>Pseudomonadati</taxon>
        <taxon>Pseudomonadota</taxon>
        <taxon>Betaproteobacteria</taxon>
        <taxon>Burkholderiales</taxon>
        <taxon>Alcaligenaceae</taxon>
        <taxon>Pigmentiphaga</taxon>
    </lineage>
</organism>
<sequence length="362" mass="38794">MQAAPGSGPAAQPVAPAPAAPVAVPVPVPAPSGPMPAAEARRAFVADMAGRGLDAARVGALLDQAKYSETVARLVLPPSSPTVRSWPRYRARFIESRRIKEGIAFQEEHAQDLARAEARYGVPASIIVSVIGVETFYGRVTGNFRVIDALATLAFNYPAQARSDRSAFFREQLAQFLIWCKETGADPLAVKGSYAGAIGLPQFMPGSLRQFAVDGDGDGRIDLLASPADAIASVANFLVEHGWQRDQPVFLPVRLPGDPAALVDGGLKPTLDWTRLQAAGARAPKVAGMSDAWMQWPLAVIDLYDGATGTTEYRVAAPNFFALTEYNRSYFYATSVTDLAVELERRGRVASRVSQLNTPVDK</sequence>
<dbReference type="PANTHER" id="PTHR30163:SF9">
    <property type="entry name" value="MEMBRANE-BOUND LYTIC MUREIN TRANSGLYCOSYLASE B"/>
    <property type="match status" value="1"/>
</dbReference>
<dbReference type="CDD" id="cd13399">
    <property type="entry name" value="Slt35-like"/>
    <property type="match status" value="1"/>
</dbReference>
<evidence type="ECO:0000259" key="1">
    <source>
        <dbReference type="Pfam" id="PF13406"/>
    </source>
</evidence>